<dbReference type="InterPro" id="IPR050100">
    <property type="entry name" value="TRAFAC_GTPase_members"/>
</dbReference>
<dbReference type="InterPro" id="IPR000795">
    <property type="entry name" value="T_Tr_GTP-bd_dom"/>
</dbReference>
<evidence type="ECO:0000256" key="5">
    <source>
        <dbReference type="ARBA" id="ARBA00022801"/>
    </source>
</evidence>
<dbReference type="GO" id="GO:0005525">
    <property type="term" value="F:GTP binding"/>
    <property type="evidence" value="ECO:0007669"/>
    <property type="project" value="UniProtKB-KW"/>
</dbReference>
<feature type="domain" description="Tr-type G" evidence="10">
    <location>
        <begin position="442"/>
        <end position="673"/>
    </location>
</feature>
<reference evidence="11 12" key="2">
    <citation type="submission" date="2018-11" db="EMBL/GenBank/DDBJ databases">
        <authorList>
            <consortium name="Pathogen Informatics"/>
        </authorList>
    </citation>
    <scope>NUCLEOTIDE SEQUENCE [LARGE SCALE GENOMIC DNA]</scope>
    <source>
        <strain evidence="11">Dakar</strain>
        <strain evidence="12">Dakar, Senegal</strain>
    </source>
</reference>
<keyword evidence="7" id="KW-0342">GTP-binding</keyword>
<evidence type="ECO:0000259" key="10">
    <source>
        <dbReference type="PROSITE" id="PS51722"/>
    </source>
</evidence>
<dbReference type="InterPro" id="IPR054696">
    <property type="entry name" value="GTP-eEF1A_C"/>
</dbReference>
<organism evidence="13">
    <name type="scientific">Schistosoma curassoni</name>
    <dbReference type="NCBI Taxonomy" id="6186"/>
    <lineage>
        <taxon>Eukaryota</taxon>
        <taxon>Metazoa</taxon>
        <taxon>Spiralia</taxon>
        <taxon>Lophotrochozoa</taxon>
        <taxon>Platyhelminthes</taxon>
        <taxon>Trematoda</taxon>
        <taxon>Digenea</taxon>
        <taxon>Strigeidida</taxon>
        <taxon>Schistosomatoidea</taxon>
        <taxon>Schistosomatidae</taxon>
        <taxon>Schistosoma</taxon>
    </lineage>
</organism>
<dbReference type="CDD" id="cd04093">
    <property type="entry name" value="HBS1_C_III"/>
    <property type="match status" value="1"/>
</dbReference>
<dbReference type="AlphaFoldDB" id="A0A183KB95"/>
<name>A0A183KB95_9TREM</name>
<dbReference type="PRINTS" id="PR00315">
    <property type="entry name" value="ELONGATNFCT"/>
</dbReference>
<evidence type="ECO:0000256" key="1">
    <source>
        <dbReference type="ARBA" id="ARBA00004496"/>
    </source>
</evidence>
<dbReference type="CDD" id="cd01883">
    <property type="entry name" value="EF1_alpha"/>
    <property type="match status" value="1"/>
</dbReference>
<dbReference type="Pfam" id="PF00009">
    <property type="entry name" value="GTP_EFTU"/>
    <property type="match status" value="1"/>
</dbReference>
<comment type="catalytic activity">
    <reaction evidence="8">
        <text>GTP + H2O = GDP + phosphate + H(+)</text>
        <dbReference type="Rhea" id="RHEA:19669"/>
        <dbReference type="ChEBI" id="CHEBI:15377"/>
        <dbReference type="ChEBI" id="CHEBI:15378"/>
        <dbReference type="ChEBI" id="CHEBI:37565"/>
        <dbReference type="ChEBI" id="CHEBI:43474"/>
        <dbReference type="ChEBI" id="CHEBI:58189"/>
    </reaction>
    <physiologicalReaction direction="left-to-right" evidence="8">
        <dbReference type="Rhea" id="RHEA:19670"/>
    </physiologicalReaction>
</comment>
<accession>A0A183KB95</accession>
<evidence type="ECO:0000256" key="3">
    <source>
        <dbReference type="ARBA" id="ARBA00022490"/>
    </source>
</evidence>
<dbReference type="SUPFAM" id="SSF52540">
    <property type="entry name" value="P-loop containing nucleoside triphosphate hydrolases"/>
    <property type="match status" value="1"/>
</dbReference>
<evidence type="ECO:0000256" key="2">
    <source>
        <dbReference type="ARBA" id="ARBA00007249"/>
    </source>
</evidence>
<evidence type="ECO:0000256" key="6">
    <source>
        <dbReference type="ARBA" id="ARBA00022917"/>
    </source>
</evidence>
<keyword evidence="6" id="KW-0648">Protein biosynthesis</keyword>
<feature type="compositionally biased region" description="Polar residues" evidence="9">
    <location>
        <begin position="408"/>
        <end position="419"/>
    </location>
</feature>
<evidence type="ECO:0000313" key="13">
    <source>
        <dbReference type="WBParaSite" id="SCUD_0001228601-mRNA-1"/>
    </source>
</evidence>
<dbReference type="InterPro" id="IPR009000">
    <property type="entry name" value="Transl_B-barrel_sf"/>
</dbReference>
<dbReference type="SUPFAM" id="SSF50465">
    <property type="entry name" value="EF-Tu/eEF-1alpha/eIF2-gamma C-terminal domain"/>
    <property type="match status" value="1"/>
</dbReference>
<dbReference type="GO" id="GO:0006412">
    <property type="term" value="P:translation"/>
    <property type="evidence" value="ECO:0007669"/>
    <property type="project" value="UniProtKB-KW"/>
</dbReference>
<evidence type="ECO:0000313" key="12">
    <source>
        <dbReference type="Proteomes" id="UP000279833"/>
    </source>
</evidence>
<dbReference type="Gene3D" id="3.40.50.300">
    <property type="entry name" value="P-loop containing nucleotide triphosphate hydrolases"/>
    <property type="match status" value="1"/>
</dbReference>
<dbReference type="Gene3D" id="2.40.30.10">
    <property type="entry name" value="Translation factors"/>
    <property type="match status" value="2"/>
</dbReference>
<dbReference type="PANTHER" id="PTHR23115">
    <property type="entry name" value="TRANSLATION FACTOR"/>
    <property type="match status" value="1"/>
</dbReference>
<dbReference type="GO" id="GO:0005737">
    <property type="term" value="C:cytoplasm"/>
    <property type="evidence" value="ECO:0007669"/>
    <property type="project" value="UniProtKB-SubCell"/>
</dbReference>
<sequence>MSRHRNIRALCDDDVDTYDEAFASSVDDDYTISPNTSERYIYNPDSVFKQDISVSLKNVKPLSFTAEDFPENDSKNLKPEDSPGVVSGRIGSCQAFDFSAPKTNEVTGQNDSVHGSDEVFGNSDLFDSSNFKRLNTSVVGEDNLVNSTISVNKSKVEELDFELLDRLTSQSSSAQQSFEKPFKTTVSVQDTTNRLKSKSTDLHFLSKTTNLFSSNCSISKLAGITTYDIPTKNINSAGCLIGYKTPSFFGLLMSSYTADKSKGFDGMLSRFSNIIVRTRSPIYNYLFAPRTVSGFVFDIPEPKTFERGGSKLASVTTKPCSQRKLTAHGCWSPRSPLVWGSGLSAGHSLFVGKILLILLFVSMLMYAALCVPQARPTEGINHADTSLLNLSLSQKLTISSHSDERSNFLRTPGNNSATPSKPIDRHSLVNEYSKLHKESAEKEIINLIVMGHVDAGKSTLMGNLLCLLGHVSSKQLAKYQWDAQKLGKASFAYAWILDQTSEERNRGVTMDIAQTSFETKSKRVALMDAPGHKDFVPQVIGGATQADAALLVINATRGEFETGIGAGGQTREHARLARLLGVSRLIVAVNKMDTVEWCQSRFNEIQTQISSFLKSMNFSGVVYCPVSGLVGANLVPQNLSNSSKNTSETGSNLFTWYTGPSLLELIDSIPSPDRTVDGPFRFVVSDIFKPAGSSVPMVAGRVISGAISSGVNIPTSKVICLPSDVRTCVKSIRSLCNTRTGQNDAEGDLGGKLLDQVVKFAFAGDQVALMLTDIDPFQTLIPGDLLTDPDNPIQPSTCISAKLLVFSIQQPITKGYPVIYYYNCANVAATITKLKSMTHRENKIEKVVRKPRCLLGNCTANVELTFERPICIEVYEKCKPLGRFMLRVGGESIAGGTVTKVRSRSPCTPMVWNQGFPTPLGGISMSTDPVKAPDIRFSSSQFRKQH</sequence>
<protein>
    <submittedName>
        <fullName evidence="13">Tr-type G domain-containing protein</fullName>
    </submittedName>
</protein>
<keyword evidence="3" id="KW-0963">Cytoplasm</keyword>
<dbReference type="Pfam" id="PF22594">
    <property type="entry name" value="GTP-eEF1A_C"/>
    <property type="match status" value="1"/>
</dbReference>
<dbReference type="WBParaSite" id="SCUD_0001228601-mRNA-1">
    <property type="protein sequence ID" value="SCUD_0001228601-mRNA-1"/>
    <property type="gene ID" value="SCUD_0001228601"/>
</dbReference>
<feature type="region of interest" description="Disordered" evidence="9">
    <location>
        <begin position="403"/>
        <end position="422"/>
    </location>
</feature>
<evidence type="ECO:0000256" key="9">
    <source>
        <dbReference type="SAM" id="MobiDB-lite"/>
    </source>
</evidence>
<dbReference type="InterPro" id="IPR009001">
    <property type="entry name" value="Transl_elong_EF1A/Init_IF2_C"/>
</dbReference>
<dbReference type="STRING" id="6186.A0A183KB95"/>
<proteinExistence type="inferred from homology"/>
<keyword evidence="12" id="KW-1185">Reference proteome</keyword>
<evidence type="ECO:0000256" key="7">
    <source>
        <dbReference type="ARBA" id="ARBA00023134"/>
    </source>
</evidence>
<comment type="subcellular location">
    <subcellularLocation>
        <location evidence="1">Cytoplasm</location>
    </subcellularLocation>
</comment>
<comment type="similarity">
    <text evidence="2">Belongs to the TRAFAC class translation factor GTPase superfamily. Classic translation factor GTPase family. EF-Tu/EF-1A subfamily.</text>
</comment>
<keyword evidence="5" id="KW-0378">Hydrolase</keyword>
<keyword evidence="4" id="KW-0547">Nucleotide-binding</keyword>
<dbReference type="InterPro" id="IPR027417">
    <property type="entry name" value="P-loop_NTPase"/>
</dbReference>
<dbReference type="FunFam" id="3.40.50.300:FF:000204">
    <property type="entry name" value="Translation elongation factor Tu"/>
    <property type="match status" value="1"/>
</dbReference>
<dbReference type="GO" id="GO:0003924">
    <property type="term" value="F:GTPase activity"/>
    <property type="evidence" value="ECO:0007669"/>
    <property type="project" value="InterPro"/>
</dbReference>
<dbReference type="SUPFAM" id="SSF50447">
    <property type="entry name" value="Translation proteins"/>
    <property type="match status" value="1"/>
</dbReference>
<dbReference type="Proteomes" id="UP000279833">
    <property type="component" value="Unassembled WGS sequence"/>
</dbReference>
<gene>
    <name evidence="11" type="ORF">SCUD_LOCUS12283</name>
</gene>
<reference evidence="13" key="1">
    <citation type="submission" date="2016-06" db="UniProtKB">
        <authorList>
            <consortium name="WormBaseParasite"/>
        </authorList>
    </citation>
    <scope>IDENTIFICATION</scope>
</reference>
<evidence type="ECO:0000256" key="4">
    <source>
        <dbReference type="ARBA" id="ARBA00022741"/>
    </source>
</evidence>
<dbReference type="PROSITE" id="PS51722">
    <property type="entry name" value="G_TR_2"/>
    <property type="match status" value="1"/>
</dbReference>
<evidence type="ECO:0000256" key="8">
    <source>
        <dbReference type="ARBA" id="ARBA00049117"/>
    </source>
</evidence>
<evidence type="ECO:0000313" key="11">
    <source>
        <dbReference type="EMBL" id="VDP48172.1"/>
    </source>
</evidence>
<dbReference type="EMBL" id="UZAK01035005">
    <property type="protein sequence ID" value="VDP48172.1"/>
    <property type="molecule type" value="Genomic_DNA"/>
</dbReference>